<evidence type="ECO:0000259" key="1">
    <source>
        <dbReference type="Pfam" id="PF13186"/>
    </source>
</evidence>
<comment type="caution">
    <text evidence="2">The sequence shown here is derived from an EMBL/GenBank/DDBJ whole genome shotgun (WGS) entry which is preliminary data.</text>
</comment>
<dbReference type="InterPro" id="IPR013785">
    <property type="entry name" value="Aldolase_TIM"/>
</dbReference>
<dbReference type="Pfam" id="PF13186">
    <property type="entry name" value="SPASM"/>
    <property type="match status" value="1"/>
</dbReference>
<dbReference type="SUPFAM" id="SSF102114">
    <property type="entry name" value="Radical SAM enzymes"/>
    <property type="match status" value="1"/>
</dbReference>
<dbReference type="Gene3D" id="3.20.20.70">
    <property type="entry name" value="Aldolase class I"/>
    <property type="match status" value="1"/>
</dbReference>
<sequence length="223" mass="24082">MFHELIRIRKAFGIEVASLEHYPACVFPNTETRTMFGNRNCSAAKTSCTIGFDGNIRPCSHAPMSYGNVAEQGLSVAWIGMDAWRDDSLVPSVCKLTCGEYPGKCGGGCRIESLNVHQGVGGSDPYSLEAAPAAKRAVAKLKLLDPAVIVQLQPKVRFRKENFGFIAYRSSTNWVAMDSTLYGIVVPSKPVSVTDVATAYQSSEDDALETLSILSAKGIVQII</sequence>
<gene>
    <name evidence="2" type="ORF">UV35_C0006G0056</name>
</gene>
<dbReference type="AlphaFoldDB" id="A0A0G1B0R2"/>
<proteinExistence type="predicted"/>
<feature type="domain" description="4Fe4S-binding SPASM" evidence="1">
    <location>
        <begin position="41"/>
        <end position="81"/>
    </location>
</feature>
<dbReference type="InterPro" id="IPR023885">
    <property type="entry name" value="4Fe4S-binding_SPASM_dom"/>
</dbReference>
<evidence type="ECO:0000313" key="3">
    <source>
        <dbReference type="Proteomes" id="UP000033848"/>
    </source>
</evidence>
<organism evidence="2 3">
    <name type="scientific">candidate division WWE3 bacterium GW2011_GWB1_42_6</name>
    <dbReference type="NCBI Taxonomy" id="1619115"/>
    <lineage>
        <taxon>Bacteria</taxon>
        <taxon>Katanobacteria</taxon>
    </lineage>
</organism>
<reference evidence="2 3" key="1">
    <citation type="journal article" date="2015" name="Nature">
        <title>rRNA introns, odd ribosomes, and small enigmatic genomes across a large radiation of phyla.</title>
        <authorList>
            <person name="Brown C.T."/>
            <person name="Hug L.A."/>
            <person name="Thomas B.C."/>
            <person name="Sharon I."/>
            <person name="Castelle C.J."/>
            <person name="Singh A."/>
            <person name="Wilkins M.J."/>
            <person name="Williams K.H."/>
            <person name="Banfield J.F."/>
        </authorList>
    </citation>
    <scope>NUCLEOTIDE SEQUENCE [LARGE SCALE GENOMIC DNA]</scope>
</reference>
<evidence type="ECO:0000313" key="2">
    <source>
        <dbReference type="EMBL" id="KKS66877.1"/>
    </source>
</evidence>
<accession>A0A0G1B0R2</accession>
<dbReference type="Proteomes" id="UP000033848">
    <property type="component" value="Unassembled WGS sequence"/>
</dbReference>
<dbReference type="EMBL" id="LCED01000006">
    <property type="protein sequence ID" value="KKS66877.1"/>
    <property type="molecule type" value="Genomic_DNA"/>
</dbReference>
<dbReference type="InterPro" id="IPR058240">
    <property type="entry name" value="rSAM_sf"/>
</dbReference>
<protein>
    <recommendedName>
        <fullName evidence="1">4Fe4S-binding SPASM domain-containing protein</fullName>
    </recommendedName>
</protein>
<name>A0A0G1B0R2_UNCKA</name>